<evidence type="ECO:0000313" key="2">
    <source>
        <dbReference type="Proteomes" id="UP000037267"/>
    </source>
</evidence>
<sequence>MKKTMDLTRLENIDLSQAIAYASPMDTPFITLLLQNGLVENANSTKITWREATLDANRKGPKLEGADATNIGKTVRREIENNQQIFERTAEVSGSLDAIQVKGVAGGELAQSINDRMIENKIDLEWYAIQGTKADEAGETPRQMNGIINLINSANKFSVANAEGRISADDLIKAFRLPWEKGAGGDKIIMCGATVKEYLNTLLKVDKGVSIPVLQGGGNIIGITADRVHTDYGSGNIILNRHIPAETIIIYDLQNCKLRPLRAMKAEQLAKNGDSSKYMIIGEYSLQFNNTYAGSVITGIKGYVEPVATTPQTLQA</sequence>
<dbReference type="EMBL" id="LGSS01000003">
    <property type="protein sequence ID" value="KNF09308.1"/>
    <property type="molecule type" value="Genomic_DNA"/>
</dbReference>
<keyword evidence="2" id="KW-1185">Reference proteome</keyword>
<dbReference type="RefSeq" id="WP_050354307.1">
    <property type="nucleotide sequence ID" value="NZ_LGSS01000003.1"/>
</dbReference>
<dbReference type="AlphaFoldDB" id="A0A0L0WCW6"/>
<dbReference type="Proteomes" id="UP000037267">
    <property type="component" value="Unassembled WGS sequence"/>
</dbReference>
<dbReference type="InterPro" id="IPR035198">
    <property type="entry name" value="SU10_MCP"/>
</dbReference>
<dbReference type="OrthoDB" id="1683486at2"/>
<gene>
    <name evidence="1" type="ORF">CLPU_3c00860</name>
</gene>
<comment type="caution">
    <text evidence="1">The sequence shown here is derived from an EMBL/GenBank/DDBJ whole genome shotgun (WGS) entry which is preliminary data.</text>
</comment>
<accession>A0A0L0WCW6</accession>
<dbReference type="STRING" id="1503.CLPU_3c00860"/>
<evidence type="ECO:0008006" key="3">
    <source>
        <dbReference type="Google" id="ProtNLM"/>
    </source>
</evidence>
<dbReference type="Pfam" id="PF17236">
    <property type="entry name" value="SU10_MCP"/>
    <property type="match status" value="1"/>
</dbReference>
<protein>
    <recommendedName>
        <fullName evidence="3">Phage major capsid protein, HK97 family</fullName>
    </recommendedName>
</protein>
<organism evidence="1 2">
    <name type="scientific">Gottschalkia purinilytica</name>
    <name type="common">Clostridium purinilyticum</name>
    <dbReference type="NCBI Taxonomy" id="1503"/>
    <lineage>
        <taxon>Bacteria</taxon>
        <taxon>Bacillati</taxon>
        <taxon>Bacillota</taxon>
        <taxon>Tissierellia</taxon>
        <taxon>Tissierellales</taxon>
        <taxon>Gottschalkiaceae</taxon>
        <taxon>Gottschalkia</taxon>
    </lineage>
</organism>
<name>A0A0L0WCW6_GOTPU</name>
<evidence type="ECO:0000313" key="1">
    <source>
        <dbReference type="EMBL" id="KNF09308.1"/>
    </source>
</evidence>
<reference evidence="2" key="1">
    <citation type="submission" date="2015-07" db="EMBL/GenBank/DDBJ databases">
        <title>Draft genome sequence of the purine-degrading Gottschalkia purinilyticum DSM 1384 (formerly Clostridium purinilyticum).</title>
        <authorList>
            <person name="Poehlein A."/>
            <person name="Schiel-Bengelsdorf B."/>
            <person name="Bengelsdorf F.R."/>
            <person name="Daniel R."/>
            <person name="Duerre P."/>
        </authorList>
    </citation>
    <scope>NUCLEOTIDE SEQUENCE [LARGE SCALE GENOMIC DNA]</scope>
    <source>
        <strain evidence="2">DSM 1384</strain>
    </source>
</reference>
<proteinExistence type="predicted"/>